<keyword evidence="1" id="KW-1133">Transmembrane helix</keyword>
<comment type="caution">
    <text evidence="3">The sequence shown here is derived from an EMBL/GenBank/DDBJ whole genome shotgun (WGS) entry which is preliminary data.</text>
</comment>
<gene>
    <name evidence="3" type="ORF">EGW08_018879</name>
</gene>
<dbReference type="Proteomes" id="UP000271974">
    <property type="component" value="Unassembled WGS sequence"/>
</dbReference>
<dbReference type="AlphaFoldDB" id="A0A433SVP1"/>
<keyword evidence="1" id="KW-0812">Transmembrane</keyword>
<organism evidence="3 4">
    <name type="scientific">Elysia chlorotica</name>
    <name type="common">Eastern emerald elysia</name>
    <name type="synonym">Sea slug</name>
    <dbReference type="NCBI Taxonomy" id="188477"/>
    <lineage>
        <taxon>Eukaryota</taxon>
        <taxon>Metazoa</taxon>
        <taxon>Spiralia</taxon>
        <taxon>Lophotrochozoa</taxon>
        <taxon>Mollusca</taxon>
        <taxon>Gastropoda</taxon>
        <taxon>Heterobranchia</taxon>
        <taxon>Euthyneura</taxon>
        <taxon>Panpulmonata</taxon>
        <taxon>Sacoglossa</taxon>
        <taxon>Placobranchoidea</taxon>
        <taxon>Plakobranchidae</taxon>
        <taxon>Elysia</taxon>
    </lineage>
</organism>
<keyword evidence="1" id="KW-0472">Membrane</keyword>
<proteinExistence type="predicted"/>
<dbReference type="SUPFAM" id="SSF54637">
    <property type="entry name" value="Thioesterase/thiol ester dehydrase-isomerase"/>
    <property type="match status" value="1"/>
</dbReference>
<accession>A0A433SVP1</accession>
<sequence>MWFLLHILLYVAFIIAALAVLLELIYVNIRVNTKTRRNQTMSELEIPPIAIFYFCAFMQTFHMSPAVFYPTLPSDKLTPVDPDSPEGRQGVTAKFYPPRTEKVFTPQCYMRFRELEIYKKVIGFRGGPAEIPPIWMCSYFNKAIISLGSSEFSRVRILDNAGAGDSIHRLFSGMVHLSQQITVYQDLSPLLHGHFTVTFLNEEYRMTTRGLENTVRGCVWGRNDVLMWECVMTGISILPNHKKGKRVPPRKPDFHIYKQEEIKAPENIGMVFARATQDYQPQHISKRTAKLVGFNSPIAHGLWTMAVSVDKIMDNEQRSFKDKYPLHLEVHFKRPMIFPGTAYLQYDKPRDPSHLTNFRLVQPQNTIPILVGLMHTGESLQE</sequence>
<evidence type="ECO:0000259" key="2">
    <source>
        <dbReference type="Pfam" id="PF01575"/>
    </source>
</evidence>
<dbReference type="PANTHER" id="PTHR43841:SF3">
    <property type="entry name" value="(3R)-HYDROXYACYL-ACP DEHYDRATASE SUBUNIT HADB"/>
    <property type="match status" value="1"/>
</dbReference>
<protein>
    <recommendedName>
        <fullName evidence="2">MaoC-like domain-containing protein</fullName>
    </recommendedName>
</protein>
<feature type="transmembrane region" description="Helical" evidence="1">
    <location>
        <begin position="6"/>
        <end position="29"/>
    </location>
</feature>
<feature type="transmembrane region" description="Helical" evidence="1">
    <location>
        <begin position="50"/>
        <end position="69"/>
    </location>
</feature>
<dbReference type="CDD" id="cd03441">
    <property type="entry name" value="R_hydratase_like"/>
    <property type="match status" value="1"/>
</dbReference>
<dbReference type="GO" id="GO:0018812">
    <property type="term" value="F:3-hydroxyacyl-CoA dehydratase activity"/>
    <property type="evidence" value="ECO:0007669"/>
    <property type="project" value="UniProtKB-ARBA"/>
</dbReference>
<dbReference type="PANTHER" id="PTHR43841">
    <property type="entry name" value="3-HYDROXYACYL-THIOESTER DEHYDRATASE HTDX-RELATED"/>
    <property type="match status" value="1"/>
</dbReference>
<dbReference type="InterPro" id="IPR029069">
    <property type="entry name" value="HotDog_dom_sf"/>
</dbReference>
<feature type="domain" description="MaoC-like" evidence="2">
    <location>
        <begin position="260"/>
        <end position="314"/>
    </location>
</feature>
<name>A0A433SVP1_ELYCH</name>
<keyword evidence="4" id="KW-1185">Reference proteome</keyword>
<dbReference type="Gene3D" id="3.10.129.10">
    <property type="entry name" value="Hotdog Thioesterase"/>
    <property type="match status" value="1"/>
</dbReference>
<evidence type="ECO:0000313" key="3">
    <source>
        <dbReference type="EMBL" id="RUS73360.1"/>
    </source>
</evidence>
<reference evidence="3 4" key="1">
    <citation type="submission" date="2019-01" db="EMBL/GenBank/DDBJ databases">
        <title>A draft genome assembly of the solar-powered sea slug Elysia chlorotica.</title>
        <authorList>
            <person name="Cai H."/>
            <person name="Li Q."/>
            <person name="Fang X."/>
            <person name="Li J."/>
            <person name="Curtis N.E."/>
            <person name="Altenburger A."/>
            <person name="Shibata T."/>
            <person name="Feng M."/>
            <person name="Maeda T."/>
            <person name="Schwartz J.A."/>
            <person name="Shigenobu S."/>
            <person name="Lundholm N."/>
            <person name="Nishiyama T."/>
            <person name="Yang H."/>
            <person name="Hasebe M."/>
            <person name="Li S."/>
            <person name="Pierce S.K."/>
            <person name="Wang J."/>
        </authorList>
    </citation>
    <scope>NUCLEOTIDE SEQUENCE [LARGE SCALE GENOMIC DNA]</scope>
    <source>
        <strain evidence="3">EC2010</strain>
        <tissue evidence="3">Whole organism of an adult</tissue>
    </source>
</reference>
<dbReference type="InterPro" id="IPR002539">
    <property type="entry name" value="MaoC-like_dom"/>
</dbReference>
<evidence type="ECO:0000256" key="1">
    <source>
        <dbReference type="SAM" id="Phobius"/>
    </source>
</evidence>
<evidence type="ECO:0000313" key="4">
    <source>
        <dbReference type="Proteomes" id="UP000271974"/>
    </source>
</evidence>
<dbReference type="EMBL" id="RQTK01000945">
    <property type="protein sequence ID" value="RUS73360.1"/>
    <property type="molecule type" value="Genomic_DNA"/>
</dbReference>
<dbReference type="OrthoDB" id="533830at2759"/>
<dbReference type="Pfam" id="PF01575">
    <property type="entry name" value="MaoC_dehydratas"/>
    <property type="match status" value="1"/>
</dbReference>